<dbReference type="PANTHER" id="PTHR31503">
    <property type="entry name" value="VACUOLAR CALCIUM ION TRANSPORTER"/>
    <property type="match status" value="1"/>
</dbReference>
<feature type="transmembrane region" description="Helical" evidence="9">
    <location>
        <begin position="189"/>
        <end position="212"/>
    </location>
</feature>
<dbReference type="GO" id="GO:0005774">
    <property type="term" value="C:vacuolar membrane"/>
    <property type="evidence" value="ECO:0007669"/>
    <property type="project" value="UniProtKB-ARBA"/>
</dbReference>
<dbReference type="EMBL" id="CAJNNW010026348">
    <property type="protein sequence ID" value="CAE8684682.1"/>
    <property type="molecule type" value="Genomic_DNA"/>
</dbReference>
<evidence type="ECO:0000256" key="7">
    <source>
        <dbReference type="ARBA" id="ARBA00023065"/>
    </source>
</evidence>
<evidence type="ECO:0000256" key="9">
    <source>
        <dbReference type="RuleBase" id="RU365028"/>
    </source>
</evidence>
<keyword evidence="6 9" id="KW-1133">Transmembrane helix</keyword>
<keyword evidence="2 9" id="KW-0813">Transport</keyword>
<dbReference type="InterPro" id="IPR004713">
    <property type="entry name" value="CaH_exchang"/>
</dbReference>
<organism evidence="11 12">
    <name type="scientific">Polarella glacialis</name>
    <name type="common">Dinoflagellate</name>
    <dbReference type="NCBI Taxonomy" id="89957"/>
    <lineage>
        <taxon>Eukaryota</taxon>
        <taxon>Sar</taxon>
        <taxon>Alveolata</taxon>
        <taxon>Dinophyceae</taxon>
        <taxon>Suessiales</taxon>
        <taxon>Suessiaceae</taxon>
        <taxon>Polarella</taxon>
    </lineage>
</organism>
<accession>A0A813JUK3</accession>
<feature type="transmembrane region" description="Helical" evidence="9">
    <location>
        <begin position="95"/>
        <end position="118"/>
    </location>
</feature>
<evidence type="ECO:0000256" key="8">
    <source>
        <dbReference type="ARBA" id="ARBA00023136"/>
    </source>
</evidence>
<evidence type="ECO:0000256" key="1">
    <source>
        <dbReference type="ARBA" id="ARBA00004127"/>
    </source>
</evidence>
<sequence>MHLQRAQAFRRKISPLGASPSTQHPHLLPRSFTTGSLDDEFVLLAGQPPLPKSLASGAFSHGSSFSSKAKKISTCTSEESVAPIRNGLLGGVLGFWHVLAGAKLLALMLLFVPAGFWARWSGQSDSIVFATNFWGIIPLAWLIGKSTEDLAAVTGEVVGGLLNASFGNVVEMLLCIASIRSGQLNLTKCTLLGSILSNLLLVMGCSCLLGGLFHKTQHFTEAGANVQVVMLLLSVMTLSLPTGYAYTMRDEDEHVQAAMLKMSRYLSVLLLVAYALYLYFQLVTHSDLFGSPSCCDEEEEEVPPDLGPRAAASVLAACTVLCALATDYLIDSIHGTVASWGLTQEFVGIILLPIIGNAAEHYTAMTVAMADKMDLALGVAVGSSCQMALLVAPFTVVVGWTTGQEMSLDFHAFQLLVLVGSVLVVAGVLWSRSTHWLYGAMMIIAYLAIAIVYLCESPGASTFEDRRGTSVLAALNIM</sequence>
<feature type="transmembrane region" description="Helical" evidence="9">
    <location>
        <begin position="127"/>
        <end position="144"/>
    </location>
</feature>
<dbReference type="InterPro" id="IPR004798">
    <property type="entry name" value="CAX-like"/>
</dbReference>
<reference evidence="11" key="1">
    <citation type="submission" date="2021-02" db="EMBL/GenBank/DDBJ databases">
        <authorList>
            <person name="Dougan E. K."/>
            <person name="Rhodes N."/>
            <person name="Thang M."/>
            <person name="Chan C."/>
        </authorList>
    </citation>
    <scope>NUCLEOTIDE SEQUENCE</scope>
</reference>
<evidence type="ECO:0000259" key="10">
    <source>
        <dbReference type="Pfam" id="PF01699"/>
    </source>
</evidence>
<dbReference type="GO" id="GO:0006874">
    <property type="term" value="P:intracellular calcium ion homeostasis"/>
    <property type="evidence" value="ECO:0007669"/>
    <property type="project" value="TreeGrafter"/>
</dbReference>
<evidence type="ECO:0000313" key="11">
    <source>
        <dbReference type="EMBL" id="CAE8684682.1"/>
    </source>
</evidence>
<protein>
    <recommendedName>
        <fullName evidence="10">Sodium/calcium exchanger membrane region domain-containing protein</fullName>
    </recommendedName>
</protein>
<evidence type="ECO:0000313" key="12">
    <source>
        <dbReference type="Proteomes" id="UP000626109"/>
    </source>
</evidence>
<comment type="subcellular location">
    <subcellularLocation>
        <location evidence="1">Endomembrane system</location>
        <topology evidence="1">Multi-pass membrane protein</topology>
    </subcellularLocation>
</comment>
<feature type="transmembrane region" description="Helical" evidence="9">
    <location>
        <begin position="375"/>
        <end position="400"/>
    </location>
</feature>
<feature type="domain" description="Sodium/calcium exchanger membrane region" evidence="10">
    <location>
        <begin position="127"/>
        <end position="282"/>
    </location>
</feature>
<dbReference type="Pfam" id="PF01699">
    <property type="entry name" value="Na_Ca_ex"/>
    <property type="match status" value="2"/>
</dbReference>
<dbReference type="Proteomes" id="UP000626109">
    <property type="component" value="Unassembled WGS sequence"/>
</dbReference>
<evidence type="ECO:0000256" key="5">
    <source>
        <dbReference type="ARBA" id="ARBA00022837"/>
    </source>
</evidence>
<keyword evidence="5 9" id="KW-0106">Calcium</keyword>
<keyword evidence="4 9" id="KW-0812">Transmembrane</keyword>
<keyword evidence="3 9" id="KW-0109">Calcium transport</keyword>
<dbReference type="Gene3D" id="1.20.1420.30">
    <property type="entry name" value="NCX, central ion-binding region"/>
    <property type="match status" value="1"/>
</dbReference>
<feature type="transmembrane region" description="Helical" evidence="9">
    <location>
        <begin position="337"/>
        <end position="355"/>
    </location>
</feature>
<proteinExistence type="inferred from homology"/>
<name>A0A813JUK3_POLGL</name>
<dbReference type="NCBIfam" id="TIGR00378">
    <property type="entry name" value="cax"/>
    <property type="match status" value="1"/>
</dbReference>
<dbReference type="PANTHER" id="PTHR31503:SF22">
    <property type="entry name" value="VACUOLAR CALCIUM ION TRANSPORTER"/>
    <property type="match status" value="1"/>
</dbReference>
<comment type="caution">
    <text evidence="11">The sequence shown here is derived from an EMBL/GenBank/DDBJ whole genome shotgun (WGS) entry which is preliminary data.</text>
</comment>
<gene>
    <name evidence="11" type="ORF">PGLA2088_LOCUS24058</name>
</gene>
<evidence type="ECO:0000256" key="4">
    <source>
        <dbReference type="ARBA" id="ARBA00022692"/>
    </source>
</evidence>
<dbReference type="InterPro" id="IPR004837">
    <property type="entry name" value="NaCa_Exmemb"/>
</dbReference>
<feature type="transmembrane region" description="Helical" evidence="9">
    <location>
        <begin position="412"/>
        <end position="430"/>
    </location>
</feature>
<feature type="transmembrane region" description="Helical" evidence="9">
    <location>
        <begin position="265"/>
        <end position="282"/>
    </location>
</feature>
<dbReference type="AlphaFoldDB" id="A0A813JUK3"/>
<evidence type="ECO:0000256" key="3">
    <source>
        <dbReference type="ARBA" id="ARBA00022568"/>
    </source>
</evidence>
<comment type="caution">
    <text evidence="9">Lacks conserved residue(s) required for the propagation of feature annotation.</text>
</comment>
<feature type="transmembrane region" description="Helical" evidence="9">
    <location>
        <begin position="224"/>
        <end position="244"/>
    </location>
</feature>
<dbReference type="GO" id="GO:0015369">
    <property type="term" value="F:calcium:proton antiporter activity"/>
    <property type="evidence" value="ECO:0007669"/>
    <property type="project" value="UniProtKB-UniRule"/>
</dbReference>
<keyword evidence="7 9" id="KW-0406">Ion transport</keyword>
<comment type="similarity">
    <text evidence="9">Belongs to the Ca(2+):cation antiporter (CaCA) (TC 2.A.19) family.</text>
</comment>
<evidence type="ECO:0000256" key="2">
    <source>
        <dbReference type="ARBA" id="ARBA00022448"/>
    </source>
</evidence>
<dbReference type="GO" id="GO:0012505">
    <property type="term" value="C:endomembrane system"/>
    <property type="evidence" value="ECO:0007669"/>
    <property type="project" value="UniProtKB-SubCell"/>
</dbReference>
<keyword evidence="9" id="KW-0050">Antiport</keyword>
<evidence type="ECO:0000256" key="6">
    <source>
        <dbReference type="ARBA" id="ARBA00022989"/>
    </source>
</evidence>
<feature type="domain" description="Sodium/calcium exchanger membrane region" evidence="10">
    <location>
        <begin position="313"/>
        <end position="451"/>
    </location>
</feature>
<keyword evidence="8 9" id="KW-0472">Membrane</keyword>
<dbReference type="InterPro" id="IPR044880">
    <property type="entry name" value="NCX_ion-bd_dom_sf"/>
</dbReference>
<feature type="transmembrane region" description="Helical" evidence="9">
    <location>
        <begin position="436"/>
        <end position="455"/>
    </location>
</feature>